<organism evidence="1 2">
    <name type="scientific">Reyranella humidisoli</name>
    <dbReference type="NCBI Taxonomy" id="2849149"/>
    <lineage>
        <taxon>Bacteria</taxon>
        <taxon>Pseudomonadati</taxon>
        <taxon>Pseudomonadota</taxon>
        <taxon>Alphaproteobacteria</taxon>
        <taxon>Hyphomicrobiales</taxon>
        <taxon>Reyranellaceae</taxon>
        <taxon>Reyranella</taxon>
    </lineage>
</organism>
<dbReference type="Proteomes" id="UP000727907">
    <property type="component" value="Unassembled WGS sequence"/>
</dbReference>
<dbReference type="PIRSF" id="PIRSF033239">
    <property type="entry name" value="ExoD"/>
    <property type="match status" value="1"/>
</dbReference>
<protein>
    <submittedName>
        <fullName evidence="1">Exopolysaccharide biosynthesis protein</fullName>
    </submittedName>
</protein>
<dbReference type="PANTHER" id="PTHR41795">
    <property type="entry name" value="EXOPOLYSACCHARIDE SYNTHESIS PROTEIN"/>
    <property type="match status" value="1"/>
</dbReference>
<reference evidence="1 2" key="1">
    <citation type="submission" date="2021-06" db="EMBL/GenBank/DDBJ databases">
        <authorList>
            <person name="Lee D.H."/>
        </authorList>
    </citation>
    <scope>NUCLEOTIDE SEQUENCE [LARGE SCALE GENOMIC DNA]</scope>
    <source>
        <strain evidence="1 2">MMS21-HV4-11</strain>
    </source>
</reference>
<dbReference type="Pfam" id="PF06055">
    <property type="entry name" value="ExoD"/>
    <property type="match status" value="1"/>
</dbReference>
<dbReference type="InterPro" id="IPR010331">
    <property type="entry name" value="ExoD"/>
</dbReference>
<sequence>MKDNFGLLDTLDRLFAGDRRSVLSLDEFLAGLEGRSYAFAILAVNVANVVPTGIPWLSTITGVPMLYLLAQYFAGRPVPSLPRAIGRRGLPRGKLQDFLGKARRFIRWLENTVHARREGWVNGLPRRLLLFAWTANVVILALPIPFDNLFPAWAILFFCFALIEDDGVMAILGWIMTVITAVWTVFLLMVGHAAISAAISTLRAAMFE</sequence>
<gene>
    <name evidence="1" type="ORF">KQ910_18305</name>
</gene>
<dbReference type="EMBL" id="JAHOPB010000001">
    <property type="protein sequence ID" value="MBU8875733.1"/>
    <property type="molecule type" value="Genomic_DNA"/>
</dbReference>
<name>A0ABS6IR92_9HYPH</name>
<evidence type="ECO:0000313" key="1">
    <source>
        <dbReference type="EMBL" id="MBU8875733.1"/>
    </source>
</evidence>
<comment type="caution">
    <text evidence="1">The sequence shown here is derived from an EMBL/GenBank/DDBJ whole genome shotgun (WGS) entry which is preliminary data.</text>
</comment>
<accession>A0ABS6IR92</accession>
<evidence type="ECO:0000313" key="2">
    <source>
        <dbReference type="Proteomes" id="UP000727907"/>
    </source>
</evidence>
<dbReference type="PANTHER" id="PTHR41795:SF1">
    <property type="entry name" value="EXOPOLYSACCHARIDE SYNTHESIS PROTEIN"/>
    <property type="match status" value="1"/>
</dbReference>
<keyword evidence="2" id="KW-1185">Reference proteome</keyword>
<dbReference type="RefSeq" id="WP_216963445.1">
    <property type="nucleotide sequence ID" value="NZ_JAHOPB010000001.1"/>
</dbReference>
<proteinExistence type="predicted"/>